<keyword evidence="1" id="KW-0614">Plasmid</keyword>
<evidence type="ECO:0000313" key="2">
    <source>
        <dbReference type="Proteomes" id="UP001493153"/>
    </source>
</evidence>
<organism evidence="1 2">
    <name type="scientific">Mycetohabitans rhizoxinica</name>
    <dbReference type="NCBI Taxonomy" id="412963"/>
    <lineage>
        <taxon>Bacteria</taxon>
        <taxon>Pseudomonadati</taxon>
        <taxon>Pseudomonadota</taxon>
        <taxon>Betaproteobacteria</taxon>
        <taxon>Burkholderiales</taxon>
        <taxon>Burkholderiaceae</taxon>
        <taxon>Mycetohabitans</taxon>
    </lineage>
</organism>
<gene>
    <name evidence="1" type="ORF">IHE29_15870</name>
</gene>
<dbReference type="Proteomes" id="UP001493153">
    <property type="component" value="Plasmid unnamed"/>
</dbReference>
<keyword evidence="2" id="KW-1185">Reference proteome</keyword>
<protein>
    <recommendedName>
        <fullName evidence="3">Transposase</fullName>
    </recommendedName>
</protein>
<sequence length="66" mass="7853">MKPSLLRRNAAFFLGCDLNADIRVLYRRRRVEDDVRAVRLEILIDGQLKRIMLYRHARGTWSPMPL</sequence>
<name>A0ABZ2Q054_9BURK</name>
<dbReference type="RefSeq" id="WP_013436683.1">
    <property type="nucleotide sequence ID" value="NZ_CP062177.1"/>
</dbReference>
<dbReference type="EMBL" id="CP062177">
    <property type="protein sequence ID" value="WXK40647.1"/>
    <property type="molecule type" value="Genomic_DNA"/>
</dbReference>
<accession>A0ABZ2Q054</accession>
<evidence type="ECO:0000313" key="1">
    <source>
        <dbReference type="EMBL" id="WXK40647.1"/>
    </source>
</evidence>
<evidence type="ECO:0008006" key="3">
    <source>
        <dbReference type="Google" id="ProtNLM"/>
    </source>
</evidence>
<proteinExistence type="predicted"/>
<geneLocation type="plasmid" evidence="1 2">
    <name>unnamed</name>
</geneLocation>
<reference evidence="1 2" key="1">
    <citation type="submission" date="2020-09" db="EMBL/GenBank/DDBJ databases">
        <title>Genome sequences of Mycetohabitans spp.</title>
        <authorList>
            <person name="Carter M.E."/>
            <person name="Carpenter S.C.D."/>
            <person name="Bogdanove A.J."/>
        </authorList>
    </citation>
    <scope>NUCLEOTIDE SEQUENCE [LARGE SCALE GENOMIC DNA]</scope>
    <source>
        <strain evidence="1 2">B12</strain>
        <plasmid evidence="1 2">unnamed</plasmid>
    </source>
</reference>